<sequence>MGIVKVTSDEYKEQKGNLFFVIFISCAAAFGGLLYGYDTAVISGAIGLMKVHFNLSPTMVGFVVSSLLLGGAVGVLASGKLSDRFGRKSILLLAASLFVVSAIMQALSSSISFVIISRIIGGLGIGMASVLSITYISEIAPPHMRGRLGSLYQFAVAVGIVSVYFVNDYILSIGEDAWQNSTGWRYIIGASGIPALLFLLILSPVPESPRWLVKANRTLEAMDILIKINGTHIARQELYHIEQSLKENQPASLSLFKEACLRKALLMGILLAAFQQLVGINAIIYYAPQVFEAAGARGDLSLLVTSMIGVAAFLGVLCSMWLIDRIGRKALLLIGTAGMAVTQLLVSFGFHFQGTEGLTTSLLIVFYLFLFNISMGPVVWVVISEIFPNHARGYAMSISTFFLWVANWFVSQFFPILWNKAGGSFTFLFFMVMCLASFLFIWKWVPETKGKSLEEIEHMWK</sequence>
<dbReference type="PROSITE" id="PS51257">
    <property type="entry name" value="PROKAR_LIPOPROTEIN"/>
    <property type="match status" value="1"/>
</dbReference>
<gene>
    <name evidence="11" type="ORF">BG04_2230</name>
</gene>
<dbReference type="InterPro" id="IPR003663">
    <property type="entry name" value="Sugar/inositol_transpt"/>
</dbReference>
<dbReference type="InterPro" id="IPR047984">
    <property type="entry name" value="XylE-like"/>
</dbReference>
<accession>A0A0B6AF45</accession>
<dbReference type="PROSITE" id="PS50850">
    <property type="entry name" value="MFS"/>
    <property type="match status" value="1"/>
</dbReference>
<evidence type="ECO:0000256" key="6">
    <source>
        <dbReference type="ARBA" id="ARBA00022692"/>
    </source>
</evidence>
<dbReference type="FunFam" id="1.20.1250.20:FF:000122">
    <property type="entry name" value="D-xylose transporter XylE"/>
    <property type="match status" value="1"/>
</dbReference>
<evidence type="ECO:0000256" key="9">
    <source>
        <dbReference type="RuleBase" id="RU003346"/>
    </source>
</evidence>
<dbReference type="GeneID" id="93645695"/>
<comment type="similarity">
    <text evidence="2 9">Belongs to the major facilitator superfamily. Sugar transporter (TC 2.A.1.1) family.</text>
</comment>
<proteinExistence type="inferred from homology"/>
<keyword evidence="3 9" id="KW-0813">Transport</keyword>
<keyword evidence="4" id="KW-1003">Cell membrane</keyword>
<evidence type="ECO:0000256" key="4">
    <source>
        <dbReference type="ARBA" id="ARBA00022475"/>
    </source>
</evidence>
<dbReference type="Gene3D" id="1.20.1250.20">
    <property type="entry name" value="MFS general substrate transporter like domains"/>
    <property type="match status" value="2"/>
</dbReference>
<evidence type="ECO:0000256" key="8">
    <source>
        <dbReference type="ARBA" id="ARBA00023136"/>
    </source>
</evidence>
<dbReference type="Pfam" id="PF00083">
    <property type="entry name" value="Sugar_tr"/>
    <property type="match status" value="1"/>
</dbReference>
<evidence type="ECO:0000259" key="10">
    <source>
        <dbReference type="PROSITE" id="PS50850"/>
    </source>
</evidence>
<dbReference type="InterPro" id="IPR050814">
    <property type="entry name" value="Myo-inositol_Transporter"/>
</dbReference>
<evidence type="ECO:0000256" key="3">
    <source>
        <dbReference type="ARBA" id="ARBA00022448"/>
    </source>
</evidence>
<dbReference type="SUPFAM" id="SSF103473">
    <property type="entry name" value="MFS general substrate transporter"/>
    <property type="match status" value="1"/>
</dbReference>
<dbReference type="InterPro" id="IPR005829">
    <property type="entry name" value="Sugar_transporter_CS"/>
</dbReference>
<dbReference type="RefSeq" id="WP_034648199.1">
    <property type="nucleotide sequence ID" value="NZ_BCVB01000009.1"/>
</dbReference>
<dbReference type="PROSITE" id="PS00217">
    <property type="entry name" value="SUGAR_TRANSPORT_2"/>
    <property type="match status" value="1"/>
</dbReference>
<dbReference type="PANTHER" id="PTHR48020">
    <property type="entry name" value="PROTON MYO-INOSITOL COTRANSPORTER"/>
    <property type="match status" value="1"/>
</dbReference>
<dbReference type="InterPro" id="IPR005828">
    <property type="entry name" value="MFS_sugar_transport-like"/>
</dbReference>
<evidence type="ECO:0000256" key="2">
    <source>
        <dbReference type="ARBA" id="ARBA00010992"/>
    </source>
</evidence>
<name>A0A0B6AF45_PRIM2</name>
<dbReference type="InterPro" id="IPR020846">
    <property type="entry name" value="MFS_dom"/>
</dbReference>
<evidence type="ECO:0000313" key="11">
    <source>
        <dbReference type="EMBL" id="AJI23495.1"/>
    </source>
</evidence>
<dbReference type="NCBIfam" id="TIGR00879">
    <property type="entry name" value="SP"/>
    <property type="match status" value="1"/>
</dbReference>
<dbReference type="HOGENOM" id="CLU_001265_30_5_9"/>
<evidence type="ECO:0000256" key="5">
    <source>
        <dbReference type="ARBA" id="ARBA00022597"/>
    </source>
</evidence>
<comment type="subcellular location">
    <subcellularLocation>
        <location evidence="1">Cell membrane</location>
        <topology evidence="1">Multi-pass membrane protein</topology>
    </subcellularLocation>
</comment>
<dbReference type="GO" id="GO:0005886">
    <property type="term" value="C:plasma membrane"/>
    <property type="evidence" value="ECO:0007669"/>
    <property type="project" value="UniProtKB-SubCell"/>
</dbReference>
<dbReference type="PANTHER" id="PTHR48020:SF12">
    <property type="entry name" value="PROTON MYO-INOSITOL COTRANSPORTER"/>
    <property type="match status" value="1"/>
</dbReference>
<keyword evidence="8" id="KW-0472">Membrane</keyword>
<dbReference type="CDD" id="cd17359">
    <property type="entry name" value="MFS_XylE_like"/>
    <property type="match status" value="1"/>
</dbReference>
<dbReference type="PRINTS" id="PR00171">
    <property type="entry name" value="SUGRTRNSPORT"/>
</dbReference>
<dbReference type="KEGG" id="bmeg:BG04_2230"/>
<dbReference type="GO" id="GO:0022857">
    <property type="term" value="F:transmembrane transporter activity"/>
    <property type="evidence" value="ECO:0007669"/>
    <property type="project" value="InterPro"/>
</dbReference>
<organism evidence="11 12">
    <name type="scientific">Priestia megaterium (strain ATCC 14581 / DSM 32 / CCUG 1817 / JCM 2506 / NBRC 15308 / NCIMB 9376 / NCTC 10342 / NRRL B-14308 / VKM B-512 / Ford 19)</name>
    <name type="common">Bacillus megaterium</name>
    <dbReference type="NCBI Taxonomy" id="1348623"/>
    <lineage>
        <taxon>Bacteria</taxon>
        <taxon>Bacillati</taxon>
        <taxon>Bacillota</taxon>
        <taxon>Bacilli</taxon>
        <taxon>Bacillales</taxon>
        <taxon>Bacillaceae</taxon>
        <taxon>Priestia</taxon>
    </lineage>
</organism>
<dbReference type="Proteomes" id="UP000031829">
    <property type="component" value="Chromosome"/>
</dbReference>
<evidence type="ECO:0000256" key="1">
    <source>
        <dbReference type="ARBA" id="ARBA00004651"/>
    </source>
</evidence>
<dbReference type="InterPro" id="IPR036259">
    <property type="entry name" value="MFS_trans_sf"/>
</dbReference>
<feature type="domain" description="Major facilitator superfamily (MFS) profile" evidence="10">
    <location>
        <begin position="24"/>
        <end position="449"/>
    </location>
</feature>
<dbReference type="PROSITE" id="PS00216">
    <property type="entry name" value="SUGAR_TRANSPORT_1"/>
    <property type="match status" value="2"/>
</dbReference>
<evidence type="ECO:0000256" key="7">
    <source>
        <dbReference type="ARBA" id="ARBA00022989"/>
    </source>
</evidence>
<keyword evidence="6" id="KW-0812">Transmembrane</keyword>
<protein>
    <submittedName>
        <fullName evidence="11">MFS transporter, sugar porter family protein</fullName>
    </submittedName>
</protein>
<evidence type="ECO:0000313" key="12">
    <source>
        <dbReference type="Proteomes" id="UP000031829"/>
    </source>
</evidence>
<dbReference type="AlphaFoldDB" id="A0A0B6AF45"/>
<dbReference type="EMBL" id="CP009920">
    <property type="protein sequence ID" value="AJI23495.1"/>
    <property type="molecule type" value="Genomic_DNA"/>
</dbReference>
<keyword evidence="7" id="KW-1133">Transmembrane helix</keyword>
<reference evidence="11 12" key="1">
    <citation type="journal article" date="2015" name="Genome Announc.">
        <title>Complete genome sequences for 35 biothreat assay-relevant bacillus species.</title>
        <authorList>
            <person name="Johnson S.L."/>
            <person name="Daligault H.E."/>
            <person name="Davenport K.W."/>
            <person name="Jaissle J."/>
            <person name="Frey K.G."/>
            <person name="Ladner J.T."/>
            <person name="Broomall S.M."/>
            <person name="Bishop-Lilly K.A."/>
            <person name="Bruce D.C."/>
            <person name="Gibbons H.S."/>
            <person name="Coyne S.R."/>
            <person name="Lo C.C."/>
            <person name="Meincke L."/>
            <person name="Munk A.C."/>
            <person name="Koroleva G.I."/>
            <person name="Rosenzweig C.N."/>
            <person name="Palacios G.F."/>
            <person name="Redden C.L."/>
            <person name="Minogue T.D."/>
            <person name="Chain P.S."/>
        </authorList>
    </citation>
    <scope>NUCLEOTIDE SEQUENCE [LARGE SCALE GENOMIC DNA]</scope>
    <source>
        <strain evidence="12">ATCC 14581 / DSM 32 / JCM 2506 / NBRC 15308 / NCIMB 9376 / NCTC 10342 / NRRL B-14308 / VKM B-512</strain>
    </source>
</reference>
<keyword evidence="5" id="KW-0762">Sugar transport</keyword>